<keyword evidence="1" id="KW-0175">Coiled coil</keyword>
<dbReference type="PANTHER" id="PTHR30461:SF23">
    <property type="entry name" value="DNA RECOMBINASE-RELATED"/>
    <property type="match status" value="1"/>
</dbReference>
<sequence length="502" mass="56866">MGDGYYITYLRKSRADVEKERLGKFETLAIHAERLERYARDNGLRVEHVYRELVSGESIQARTEFQKVMERISDPDCIGVIVHAIDRLGRGDPMEYGWILSTFRYTRTLIVTPTRTYDPTVAEDIQSLKLQMFVSNIELEHIRERMNEGSRRAVERGGYHGPFAPYGYDRGKIGMQASIVPNETEAPIVRRMFSMACDGMNKGAIARKLNEDGIPTRHGKMWTASAVGRTLSNDVYKGVVTYGKYSVSITSRDGLTFEKKRVYRKRGEYVEAQGIHEPLVDAETWATANRRAFEGVPVQRDRSVKNPLAGLIVCGKCGYALVRQVVTPQCGRPYARLHHKYGTECHCVSVRLDYVVGKVAEALEQITEDLDMGLVRPGAAPGELESVDAQLARESGKLDKLLELFYADALSVEEFKDRRDAAQKRVDGLRARRAELERMETSAQTISMRTKEAVALLRDDSISAEAKNDALKAVIERIEYYELDTARENRAIHLDIRLRGFK</sequence>
<evidence type="ECO:0000259" key="3">
    <source>
        <dbReference type="PROSITE" id="PS51737"/>
    </source>
</evidence>
<accession>A0A172RW29</accession>
<dbReference type="Pfam" id="PF13408">
    <property type="entry name" value="Zn_ribbon_recom"/>
    <property type="match status" value="1"/>
</dbReference>
<dbReference type="OrthoDB" id="3174408at2"/>
<evidence type="ECO:0000313" key="5">
    <source>
        <dbReference type="Proteomes" id="UP000182975"/>
    </source>
</evidence>
<proteinExistence type="predicted"/>
<evidence type="ECO:0000313" key="4">
    <source>
        <dbReference type="EMBL" id="SEO46520.1"/>
    </source>
</evidence>
<dbReference type="Pfam" id="PF07508">
    <property type="entry name" value="Recombinase"/>
    <property type="match status" value="1"/>
</dbReference>
<dbReference type="PANTHER" id="PTHR30461">
    <property type="entry name" value="DNA-INVERTASE FROM LAMBDOID PROPHAGE"/>
    <property type="match status" value="1"/>
</dbReference>
<dbReference type="InterPro" id="IPR038109">
    <property type="entry name" value="DNA_bind_recomb_sf"/>
</dbReference>
<dbReference type="RefSeq" id="WP_066660171.1">
    <property type="nucleotide sequence ID" value="NZ_CP011402.1"/>
</dbReference>
<organism evidence="4 5">
    <name type="scientific">Denitrobacterium detoxificans</name>
    <dbReference type="NCBI Taxonomy" id="79604"/>
    <lineage>
        <taxon>Bacteria</taxon>
        <taxon>Bacillati</taxon>
        <taxon>Actinomycetota</taxon>
        <taxon>Coriobacteriia</taxon>
        <taxon>Eggerthellales</taxon>
        <taxon>Eggerthellaceae</taxon>
        <taxon>Denitrobacterium</taxon>
    </lineage>
</organism>
<dbReference type="InterPro" id="IPR036162">
    <property type="entry name" value="Resolvase-like_N_sf"/>
</dbReference>
<gene>
    <name evidence="4" type="ORF">SAMN02910314_00350</name>
</gene>
<reference evidence="5" key="1">
    <citation type="submission" date="2016-10" db="EMBL/GenBank/DDBJ databases">
        <authorList>
            <person name="Varghese N."/>
        </authorList>
    </citation>
    <scope>NUCLEOTIDE SEQUENCE [LARGE SCALE GENOMIC DNA]</scope>
    <source>
        <strain evidence="5">DSM 21843</strain>
    </source>
</reference>
<dbReference type="PROSITE" id="PS51736">
    <property type="entry name" value="RECOMBINASES_3"/>
    <property type="match status" value="1"/>
</dbReference>
<dbReference type="SUPFAM" id="SSF53041">
    <property type="entry name" value="Resolvase-like"/>
    <property type="match status" value="1"/>
</dbReference>
<dbReference type="PROSITE" id="PS51737">
    <property type="entry name" value="RECOMBINASE_DNA_BIND"/>
    <property type="match status" value="1"/>
</dbReference>
<feature type="domain" description="Resolvase/invertase-type recombinase catalytic" evidence="2">
    <location>
        <begin position="5"/>
        <end position="157"/>
    </location>
</feature>
<evidence type="ECO:0000256" key="1">
    <source>
        <dbReference type="SAM" id="Coils"/>
    </source>
</evidence>
<dbReference type="GO" id="GO:0003677">
    <property type="term" value="F:DNA binding"/>
    <property type="evidence" value="ECO:0007669"/>
    <property type="project" value="InterPro"/>
</dbReference>
<dbReference type="InterPro" id="IPR050639">
    <property type="entry name" value="SSR_resolvase"/>
</dbReference>
<keyword evidence="5" id="KW-1185">Reference proteome</keyword>
<dbReference type="KEGG" id="ddt:AAY81_00770"/>
<dbReference type="CDD" id="cd00338">
    <property type="entry name" value="Ser_Recombinase"/>
    <property type="match status" value="1"/>
</dbReference>
<dbReference type="Gene3D" id="3.90.1750.20">
    <property type="entry name" value="Putative Large Serine Recombinase, Chain B, Domain 2"/>
    <property type="match status" value="1"/>
</dbReference>
<dbReference type="GO" id="GO:0000150">
    <property type="term" value="F:DNA strand exchange activity"/>
    <property type="evidence" value="ECO:0007669"/>
    <property type="project" value="InterPro"/>
</dbReference>
<dbReference type="Gene3D" id="3.40.50.1390">
    <property type="entry name" value="Resolvase, N-terminal catalytic domain"/>
    <property type="match status" value="1"/>
</dbReference>
<dbReference type="InterPro" id="IPR006119">
    <property type="entry name" value="Resolv_N"/>
</dbReference>
<dbReference type="EMBL" id="FOEC01000001">
    <property type="protein sequence ID" value="SEO46520.1"/>
    <property type="molecule type" value="Genomic_DNA"/>
</dbReference>
<dbReference type="Proteomes" id="UP000182975">
    <property type="component" value="Unassembled WGS sequence"/>
</dbReference>
<dbReference type="InterPro" id="IPR011109">
    <property type="entry name" value="DNA_bind_recombinase_dom"/>
</dbReference>
<dbReference type="Pfam" id="PF00239">
    <property type="entry name" value="Resolvase"/>
    <property type="match status" value="1"/>
</dbReference>
<dbReference type="SMART" id="SM00857">
    <property type="entry name" value="Resolvase"/>
    <property type="match status" value="1"/>
</dbReference>
<protein>
    <submittedName>
        <fullName evidence="4">Site-specific DNA recombinase</fullName>
    </submittedName>
</protein>
<feature type="domain" description="Recombinase" evidence="3">
    <location>
        <begin position="165"/>
        <end position="299"/>
    </location>
</feature>
<name>A0A172RW29_9ACTN</name>
<dbReference type="AlphaFoldDB" id="A0A172RW29"/>
<dbReference type="InterPro" id="IPR025827">
    <property type="entry name" value="Zn_ribbon_recom_dom"/>
</dbReference>
<evidence type="ECO:0000259" key="2">
    <source>
        <dbReference type="PROSITE" id="PS51736"/>
    </source>
</evidence>
<feature type="coiled-coil region" evidence="1">
    <location>
        <begin position="412"/>
        <end position="439"/>
    </location>
</feature>